<dbReference type="Gene3D" id="3.40.50.720">
    <property type="entry name" value="NAD(P)-binding Rossmann-like Domain"/>
    <property type="match status" value="1"/>
</dbReference>
<dbReference type="PANTHER" id="PTHR43161">
    <property type="entry name" value="SORBITOL DEHYDROGENASE"/>
    <property type="match status" value="1"/>
</dbReference>
<dbReference type="PANTHER" id="PTHR43161:SF9">
    <property type="entry name" value="SORBITOL DEHYDROGENASE"/>
    <property type="match status" value="1"/>
</dbReference>
<keyword evidence="3 6" id="KW-0479">Metal-binding</keyword>
<name>A0A926D6U1_9FIRM</name>
<sequence length="339" mass="36450">MKQATLVAPKTFEISEVPVPQIAPNQALIKVRAVGICGSDIHAYYGKHPFMSCPITLGHEASGDVVEIGADVKNVKIGDRVVMRPQKICKTCSLCKSGRYNICKSLEVLGCQCAGACSDFYAVDADLLYQIPDDADYDVGTVIEPLAVGVHAVRRVGDITGMNVLVIGAGTIGNVVAQSAKALGAGSVMVSDVSEFKLNMAKACGVDHIVNVAKEDLAEVIRNTYGEDGVDVVFECSANPNALNQLLDIGRKGITMVIVGVYGGLANINMANVQDREYNLIGTLMYLHEDYVTAIELLANKKVDLKALITREFPLDQISDAYHYIENNKDEAQKVILTV</sequence>
<feature type="domain" description="Enoyl reductase (ER)" evidence="7">
    <location>
        <begin position="7"/>
        <end position="337"/>
    </location>
</feature>
<evidence type="ECO:0000256" key="4">
    <source>
        <dbReference type="ARBA" id="ARBA00022833"/>
    </source>
</evidence>
<dbReference type="Pfam" id="PF00107">
    <property type="entry name" value="ADH_zinc_N"/>
    <property type="match status" value="1"/>
</dbReference>
<gene>
    <name evidence="8" type="ORF">IAG03_01910</name>
</gene>
<dbReference type="Pfam" id="PF08240">
    <property type="entry name" value="ADH_N"/>
    <property type="match status" value="1"/>
</dbReference>
<dbReference type="RefSeq" id="WP_249318005.1">
    <property type="nucleotide sequence ID" value="NZ_JACRSN010000002.1"/>
</dbReference>
<dbReference type="InterPro" id="IPR013154">
    <property type="entry name" value="ADH-like_N"/>
</dbReference>
<dbReference type="SUPFAM" id="SSF51735">
    <property type="entry name" value="NAD(P)-binding Rossmann-fold domains"/>
    <property type="match status" value="1"/>
</dbReference>
<dbReference type="InterPro" id="IPR002328">
    <property type="entry name" value="ADH_Zn_CS"/>
</dbReference>
<protein>
    <submittedName>
        <fullName evidence="8">Alcohol dehydrogenase catalytic domain-containing protein</fullName>
    </submittedName>
</protein>
<evidence type="ECO:0000256" key="1">
    <source>
        <dbReference type="ARBA" id="ARBA00001947"/>
    </source>
</evidence>
<dbReference type="InterPro" id="IPR011032">
    <property type="entry name" value="GroES-like_sf"/>
</dbReference>
<dbReference type="InterPro" id="IPR036291">
    <property type="entry name" value="NAD(P)-bd_dom_sf"/>
</dbReference>
<evidence type="ECO:0000256" key="6">
    <source>
        <dbReference type="RuleBase" id="RU361277"/>
    </source>
</evidence>
<dbReference type="GO" id="GO:0008270">
    <property type="term" value="F:zinc ion binding"/>
    <property type="evidence" value="ECO:0007669"/>
    <property type="project" value="InterPro"/>
</dbReference>
<comment type="similarity">
    <text evidence="2 6">Belongs to the zinc-containing alcohol dehydrogenase family.</text>
</comment>
<dbReference type="EMBL" id="JACRSN010000002">
    <property type="protein sequence ID" value="MBC8532778.1"/>
    <property type="molecule type" value="Genomic_DNA"/>
</dbReference>
<keyword evidence="5" id="KW-0560">Oxidoreductase</keyword>
<proteinExistence type="inferred from homology"/>
<dbReference type="Proteomes" id="UP000651482">
    <property type="component" value="Unassembled WGS sequence"/>
</dbReference>
<accession>A0A926D6U1</accession>
<keyword evidence="4 6" id="KW-0862">Zinc</keyword>
<organism evidence="8 9">
    <name type="scientific">Yeguia hominis</name>
    <dbReference type="NCBI Taxonomy" id="2763662"/>
    <lineage>
        <taxon>Bacteria</taxon>
        <taxon>Bacillati</taxon>
        <taxon>Bacillota</taxon>
        <taxon>Clostridia</taxon>
        <taxon>Eubacteriales</taxon>
        <taxon>Yeguiaceae</taxon>
        <taxon>Yeguia</taxon>
    </lineage>
</organism>
<evidence type="ECO:0000256" key="2">
    <source>
        <dbReference type="ARBA" id="ARBA00008072"/>
    </source>
</evidence>
<evidence type="ECO:0000259" key="7">
    <source>
        <dbReference type="SMART" id="SM00829"/>
    </source>
</evidence>
<dbReference type="SUPFAM" id="SSF50129">
    <property type="entry name" value="GroES-like"/>
    <property type="match status" value="1"/>
</dbReference>
<keyword evidence="9" id="KW-1185">Reference proteome</keyword>
<dbReference type="SMART" id="SM00829">
    <property type="entry name" value="PKS_ER"/>
    <property type="match status" value="1"/>
</dbReference>
<evidence type="ECO:0000256" key="5">
    <source>
        <dbReference type="ARBA" id="ARBA00023002"/>
    </source>
</evidence>
<dbReference type="GO" id="GO:0016491">
    <property type="term" value="F:oxidoreductase activity"/>
    <property type="evidence" value="ECO:0007669"/>
    <property type="project" value="UniProtKB-KW"/>
</dbReference>
<dbReference type="PROSITE" id="PS00059">
    <property type="entry name" value="ADH_ZINC"/>
    <property type="match status" value="1"/>
</dbReference>
<evidence type="ECO:0000256" key="3">
    <source>
        <dbReference type="ARBA" id="ARBA00022723"/>
    </source>
</evidence>
<comment type="cofactor">
    <cofactor evidence="1 6">
        <name>Zn(2+)</name>
        <dbReference type="ChEBI" id="CHEBI:29105"/>
    </cofactor>
</comment>
<evidence type="ECO:0000313" key="9">
    <source>
        <dbReference type="Proteomes" id="UP000651482"/>
    </source>
</evidence>
<reference evidence="8" key="1">
    <citation type="submission" date="2020-08" db="EMBL/GenBank/DDBJ databases">
        <title>Genome public.</title>
        <authorList>
            <person name="Liu C."/>
            <person name="Sun Q."/>
        </authorList>
    </citation>
    <scope>NUCLEOTIDE SEQUENCE</scope>
    <source>
        <strain evidence="8">NSJ-40</strain>
    </source>
</reference>
<dbReference type="InterPro" id="IPR020843">
    <property type="entry name" value="ER"/>
</dbReference>
<evidence type="ECO:0000313" key="8">
    <source>
        <dbReference type="EMBL" id="MBC8532778.1"/>
    </source>
</evidence>
<dbReference type="InterPro" id="IPR013149">
    <property type="entry name" value="ADH-like_C"/>
</dbReference>
<dbReference type="AlphaFoldDB" id="A0A926D6U1"/>
<comment type="caution">
    <text evidence="8">The sequence shown here is derived from an EMBL/GenBank/DDBJ whole genome shotgun (WGS) entry which is preliminary data.</text>
</comment>
<dbReference type="Gene3D" id="3.90.180.10">
    <property type="entry name" value="Medium-chain alcohol dehydrogenases, catalytic domain"/>
    <property type="match status" value="1"/>
</dbReference>